<dbReference type="EMBL" id="AP023099">
    <property type="protein sequence ID" value="BCE95726.1"/>
    <property type="molecule type" value="Genomic_DNA"/>
</dbReference>
<reference evidence="3" key="2">
    <citation type="submission" date="2020-05" db="EMBL/GenBank/DDBJ databases">
        <title>Complete genome sequence of Bradyrhizobium diazoefficiens XF10 isolated from soybean nodule.</title>
        <authorList>
            <person name="Noda R."/>
            <person name="Kakizaki K."/>
            <person name="Minamisawa K."/>
        </authorList>
    </citation>
    <scope>NUCLEOTIDE SEQUENCE</scope>
    <source>
        <strain evidence="3">XF10</strain>
    </source>
</reference>
<organism evidence="1">
    <name type="scientific">Bradyrhizobium diazoefficiens</name>
    <dbReference type="NCBI Taxonomy" id="1355477"/>
    <lineage>
        <taxon>Bacteria</taxon>
        <taxon>Pseudomonadati</taxon>
        <taxon>Pseudomonadota</taxon>
        <taxon>Alphaproteobacteria</taxon>
        <taxon>Hyphomicrobiales</taxon>
        <taxon>Nitrobacteraceae</taxon>
        <taxon>Bradyrhizobium</taxon>
    </lineage>
</organism>
<gene>
    <name evidence="3" type="ORF">XF10B_85240</name>
    <name evidence="1" type="ORF">XF1B_86570</name>
    <name evidence="2" type="ORF">XF4B_85820</name>
</gene>
<evidence type="ECO:0000313" key="2">
    <source>
        <dbReference type="EMBL" id="BCE52233.1"/>
    </source>
</evidence>
<accession>A0A809XDP2</accession>
<name>A0A809XDP2_9BRAD</name>
<reference evidence="2" key="3">
    <citation type="submission" date="2020-05" db="EMBL/GenBank/DDBJ databases">
        <title>Complete genome sequence of Bradyrhizobium diazoefficiens XF4 isolated from soybean nodule.</title>
        <authorList>
            <person name="Noda R."/>
            <person name="Kakizaki K."/>
            <person name="Minamisawa K."/>
        </authorList>
    </citation>
    <scope>NUCLEOTIDE SEQUENCE</scope>
    <source>
        <strain evidence="2">XF4</strain>
    </source>
</reference>
<evidence type="ECO:0000313" key="1">
    <source>
        <dbReference type="EMBL" id="BCE25976.1"/>
    </source>
</evidence>
<dbReference type="EMBL" id="AP023094">
    <property type="protein sequence ID" value="BCE52233.1"/>
    <property type="molecule type" value="Genomic_DNA"/>
</dbReference>
<reference evidence="1" key="1">
    <citation type="submission" date="2020-05" db="EMBL/GenBank/DDBJ databases">
        <title>Complete genome sequence of Bradyrhizobium diazoefficiens XF1 isolated from soybean nodule.</title>
        <authorList>
            <person name="Noda R."/>
            <person name="Kakizaki K."/>
            <person name="Minamisawa K."/>
        </authorList>
    </citation>
    <scope>NUCLEOTIDE SEQUENCE</scope>
    <source>
        <strain evidence="1">XF1</strain>
    </source>
</reference>
<sequence>MTIILCPVCKGKCLCVACDGRMEMFHEGKKEWLTCPVCSSPNKNVSDNGVCQTCRGVGTIDDAAPLRGGQV</sequence>
<dbReference type="AlphaFoldDB" id="A0A809XDP2"/>
<evidence type="ECO:0000313" key="3">
    <source>
        <dbReference type="EMBL" id="BCE95726.1"/>
    </source>
</evidence>
<dbReference type="EMBL" id="AP023091">
    <property type="protein sequence ID" value="BCE25976.1"/>
    <property type="molecule type" value="Genomic_DNA"/>
</dbReference>
<protein>
    <submittedName>
        <fullName evidence="1">Uncharacterized protein</fullName>
    </submittedName>
</protein>
<proteinExistence type="predicted"/>